<dbReference type="InterPro" id="IPR029017">
    <property type="entry name" value="Enolase-like_N"/>
</dbReference>
<keyword evidence="10" id="KW-0963">Cytoplasm</keyword>
<evidence type="ECO:0000256" key="6">
    <source>
        <dbReference type="ARBA" id="ARBA00022842"/>
    </source>
</evidence>
<evidence type="ECO:0000256" key="8">
    <source>
        <dbReference type="ARBA" id="ARBA00023239"/>
    </source>
</evidence>
<accession>A0ABT5LTG0</accession>
<gene>
    <name evidence="10 13" type="primary">eno</name>
    <name evidence="13" type="ORF">PSI14_12830</name>
</gene>
<dbReference type="GO" id="GO:0004634">
    <property type="term" value="F:phosphopyruvate hydratase activity"/>
    <property type="evidence" value="ECO:0007669"/>
    <property type="project" value="UniProtKB-EC"/>
</dbReference>
<dbReference type="Pfam" id="PF00113">
    <property type="entry name" value="Enolase_C"/>
    <property type="match status" value="1"/>
</dbReference>
<reference evidence="13 14" key="1">
    <citation type="submission" date="2023-02" db="EMBL/GenBank/DDBJ databases">
        <title>Entomopathogenic bacteria.</title>
        <authorList>
            <person name="Machado R.A."/>
        </authorList>
    </citation>
    <scope>NUCLEOTIDE SEQUENCE [LARGE SCALE GENOMIC DNA]</scope>
    <source>
        <strain evidence="13 14">XENO-2</strain>
    </source>
</reference>
<feature type="domain" description="Enolase N-terminal" evidence="12">
    <location>
        <begin position="4"/>
        <end position="134"/>
    </location>
</feature>
<feature type="active site" description="Proton acceptor" evidence="10">
    <location>
        <position position="337"/>
    </location>
</feature>
<protein>
    <recommendedName>
        <fullName evidence="4 10">Enolase</fullName>
        <ecNumber evidence="3 10">4.2.1.11</ecNumber>
    </recommendedName>
    <alternativeName>
        <fullName evidence="10">2-phospho-D-glycerate hydro-lyase</fullName>
    </alternativeName>
    <alternativeName>
        <fullName evidence="10">2-phosphoglycerate dehydratase</fullName>
    </alternativeName>
</protein>
<comment type="similarity">
    <text evidence="2 10">Belongs to the enolase family.</text>
</comment>
<dbReference type="SMART" id="SM01192">
    <property type="entry name" value="Enolase_C"/>
    <property type="match status" value="1"/>
</dbReference>
<feature type="binding site" evidence="10">
    <location>
        <position position="312"/>
    </location>
    <ligand>
        <name>Mg(2+)</name>
        <dbReference type="ChEBI" id="CHEBI:18420"/>
    </ligand>
</feature>
<dbReference type="Gene3D" id="3.20.20.120">
    <property type="entry name" value="Enolase-like C-terminal domain"/>
    <property type="match status" value="1"/>
</dbReference>
<evidence type="ECO:0000256" key="2">
    <source>
        <dbReference type="ARBA" id="ARBA00009604"/>
    </source>
</evidence>
<dbReference type="RefSeq" id="WP_273576264.1">
    <property type="nucleotide sequence ID" value="NZ_JAQRFN010000016.1"/>
</dbReference>
<feature type="binding site" evidence="10">
    <location>
        <position position="163"/>
    </location>
    <ligand>
        <name>(2R)-2-phosphoglycerate</name>
        <dbReference type="ChEBI" id="CHEBI:58289"/>
    </ligand>
</feature>
<feature type="binding site" evidence="10">
    <location>
        <position position="366"/>
    </location>
    <ligand>
        <name>(2R)-2-phosphoglycerate</name>
        <dbReference type="ChEBI" id="CHEBI:58289"/>
    </ligand>
</feature>
<dbReference type="PANTHER" id="PTHR11902">
    <property type="entry name" value="ENOLASE"/>
    <property type="match status" value="1"/>
</dbReference>
<evidence type="ECO:0000256" key="7">
    <source>
        <dbReference type="ARBA" id="ARBA00023152"/>
    </source>
</evidence>
<keyword evidence="8 10" id="KW-0456">Lyase</keyword>
<evidence type="ECO:0000259" key="12">
    <source>
        <dbReference type="SMART" id="SM01193"/>
    </source>
</evidence>
<evidence type="ECO:0000256" key="3">
    <source>
        <dbReference type="ARBA" id="ARBA00012058"/>
    </source>
</evidence>
<dbReference type="EC" id="4.2.1.11" evidence="3 10"/>
<dbReference type="PROSITE" id="PS00164">
    <property type="entry name" value="ENOLASE"/>
    <property type="match status" value="1"/>
</dbReference>
<dbReference type="EMBL" id="JAQRFN010000016">
    <property type="protein sequence ID" value="MDC9597712.1"/>
    <property type="molecule type" value="Genomic_DNA"/>
</dbReference>
<evidence type="ECO:0000256" key="1">
    <source>
        <dbReference type="ARBA" id="ARBA00005031"/>
    </source>
</evidence>
<evidence type="ECO:0000256" key="4">
    <source>
        <dbReference type="ARBA" id="ARBA00017068"/>
    </source>
</evidence>
<comment type="caution">
    <text evidence="10">Lacks conserved residue(s) required for the propagation of feature annotation.</text>
</comment>
<feature type="binding site" evidence="10">
    <location>
        <position position="242"/>
    </location>
    <ligand>
        <name>Mg(2+)</name>
        <dbReference type="ChEBI" id="CHEBI:18420"/>
    </ligand>
</feature>
<evidence type="ECO:0000313" key="13">
    <source>
        <dbReference type="EMBL" id="MDC9597712.1"/>
    </source>
</evidence>
<proteinExistence type="inferred from homology"/>
<organism evidence="13 14">
    <name type="scientific">Xenorhabdus anantnagensis</name>
    <dbReference type="NCBI Taxonomy" id="3025875"/>
    <lineage>
        <taxon>Bacteria</taxon>
        <taxon>Pseudomonadati</taxon>
        <taxon>Pseudomonadota</taxon>
        <taxon>Gammaproteobacteria</taxon>
        <taxon>Enterobacterales</taxon>
        <taxon>Morganellaceae</taxon>
        <taxon>Xenorhabdus</taxon>
    </lineage>
</organism>
<dbReference type="SFLD" id="SFLDS00001">
    <property type="entry name" value="Enolase"/>
    <property type="match status" value="1"/>
</dbReference>
<dbReference type="PRINTS" id="PR00148">
    <property type="entry name" value="ENOLASE"/>
</dbReference>
<comment type="subunit">
    <text evidence="10">Component of the RNA degradosome, a multiprotein complex involved in RNA processing and mRNA degradation.</text>
</comment>
<dbReference type="PIRSF" id="PIRSF001400">
    <property type="entry name" value="Enolase"/>
    <property type="match status" value="1"/>
</dbReference>
<evidence type="ECO:0000313" key="14">
    <source>
        <dbReference type="Proteomes" id="UP001220225"/>
    </source>
</evidence>
<feature type="binding site" evidence="10">
    <location>
        <position position="337"/>
    </location>
    <ligand>
        <name>(2R)-2-phosphoglycerate</name>
        <dbReference type="ChEBI" id="CHEBI:58289"/>
    </ligand>
</feature>
<evidence type="ECO:0000256" key="9">
    <source>
        <dbReference type="ARBA" id="ARBA00045763"/>
    </source>
</evidence>
<dbReference type="InterPro" id="IPR000941">
    <property type="entry name" value="Enolase"/>
</dbReference>
<comment type="cofactor">
    <cofactor evidence="10">
        <name>Mg(2+)</name>
        <dbReference type="ChEBI" id="CHEBI:18420"/>
    </cofactor>
    <text evidence="10">Binds a second Mg(2+) ion via substrate during catalysis.</text>
</comment>
<keyword evidence="6 10" id="KW-0460">Magnesium</keyword>
<dbReference type="InterPro" id="IPR020810">
    <property type="entry name" value="Enolase_C"/>
</dbReference>
<dbReference type="InterPro" id="IPR020809">
    <property type="entry name" value="Enolase_CS"/>
</dbReference>
<feature type="binding site" evidence="10">
    <location>
        <position position="285"/>
    </location>
    <ligand>
        <name>Mg(2+)</name>
        <dbReference type="ChEBI" id="CHEBI:18420"/>
    </ligand>
</feature>
<dbReference type="SMART" id="SM01193">
    <property type="entry name" value="Enolase_N"/>
    <property type="match status" value="1"/>
</dbReference>
<evidence type="ECO:0000256" key="10">
    <source>
        <dbReference type="HAMAP-Rule" id="MF_00318"/>
    </source>
</evidence>
<name>A0ABT5LTG0_9GAMM</name>
<evidence type="ECO:0000259" key="11">
    <source>
        <dbReference type="SMART" id="SM01192"/>
    </source>
</evidence>
<comment type="function">
    <text evidence="9 10">Catalyzes the reversible conversion of 2-phosphoglycerate (2-PG) into phosphoenolpyruvate (PEP). It is essential for the degradation of carbohydrates via glycolysis.</text>
</comment>
<dbReference type="SUPFAM" id="SSF51604">
    <property type="entry name" value="Enolase C-terminal domain-like"/>
    <property type="match status" value="1"/>
</dbReference>
<dbReference type="Gene3D" id="3.30.390.10">
    <property type="entry name" value="Enolase-like, N-terminal domain"/>
    <property type="match status" value="1"/>
</dbReference>
<dbReference type="InterPro" id="IPR020811">
    <property type="entry name" value="Enolase_N"/>
</dbReference>
<feature type="domain" description="Enolase C-terminal TIM barrel" evidence="11">
    <location>
        <begin position="139"/>
        <end position="411"/>
    </location>
</feature>
<comment type="pathway">
    <text evidence="1 10">Carbohydrate degradation; glycolysis; pyruvate from D-glyceraldehyde 3-phosphate: step 4/5.</text>
</comment>
<sequence>MAKIIDIISREVFDSRADITLEVEVILNTGNRGRVIIPTGSSIGKYEAIEVRDNDKNRFSGKGVKCAIDIINKIIKPKICGLSPFEQESIDNILIELDGTNNKSHLGANSILGVSLAAAQAAAIEKNVYLYEYLKKDDDLFIPQPIFSMLSGGRHGDGNCDFQDFQIIVLNKTNLKDSMQIGKNIYLKLRDILLKSNMCIGVSGTGSFMPSLKSNEDGLLLLMEAIYNAGYEVGKEVSLSMDIAAEMFFKNGKYHLATEGNILSTDDFVTYLKDICNKFPISLIEDPLAEDDFNGWISLSQAVGKRIELVGDDLFTTNIERFKDGLSKGIANSILIKPNQIGTVTETINLVSYAKQVGYKTVLSRRSGETEDTSIADLAVALKTDKVKFGSFARTESLAKYNRLLRIEEKL</sequence>
<keyword evidence="7 10" id="KW-0324">Glycolysis</keyword>
<keyword evidence="5 10" id="KW-0964">Secreted</keyword>
<comment type="subcellular location">
    <subcellularLocation>
        <location evidence="10">Cytoplasm</location>
    </subcellularLocation>
    <subcellularLocation>
        <location evidence="10">Secreted</location>
    </subcellularLocation>
    <subcellularLocation>
        <location evidence="10">Cell surface</location>
    </subcellularLocation>
    <text evidence="10">Fractions of enolase are present in both the cytoplasm and on the cell surface.</text>
</comment>
<dbReference type="InterPro" id="IPR036849">
    <property type="entry name" value="Enolase-like_C_sf"/>
</dbReference>
<dbReference type="HAMAP" id="MF_00318">
    <property type="entry name" value="Enolase"/>
    <property type="match status" value="1"/>
</dbReference>
<dbReference type="Pfam" id="PF03952">
    <property type="entry name" value="Enolase_N"/>
    <property type="match status" value="1"/>
</dbReference>
<dbReference type="Proteomes" id="UP001220225">
    <property type="component" value="Unassembled WGS sequence"/>
</dbReference>
<feature type="binding site" evidence="10">
    <location>
        <position position="367"/>
    </location>
    <ligand>
        <name>(2R)-2-phosphoglycerate</name>
        <dbReference type="ChEBI" id="CHEBI:58289"/>
    </ligand>
</feature>
<comment type="caution">
    <text evidence="13">The sequence shown here is derived from an EMBL/GenBank/DDBJ whole genome shotgun (WGS) entry which is preliminary data.</text>
</comment>
<dbReference type="CDD" id="cd03313">
    <property type="entry name" value="enolase"/>
    <property type="match status" value="1"/>
</dbReference>
<dbReference type="SUPFAM" id="SSF54826">
    <property type="entry name" value="Enolase N-terminal domain-like"/>
    <property type="match status" value="1"/>
</dbReference>
<keyword evidence="10" id="KW-0479">Metal-binding</keyword>
<keyword evidence="14" id="KW-1185">Reference proteome</keyword>
<dbReference type="NCBIfam" id="TIGR01060">
    <property type="entry name" value="eno"/>
    <property type="match status" value="1"/>
</dbReference>
<dbReference type="PANTHER" id="PTHR11902:SF1">
    <property type="entry name" value="ENOLASE"/>
    <property type="match status" value="1"/>
</dbReference>
<evidence type="ECO:0000256" key="5">
    <source>
        <dbReference type="ARBA" id="ARBA00022525"/>
    </source>
</evidence>
<comment type="catalytic activity">
    <reaction evidence="10">
        <text>(2R)-2-phosphoglycerate = phosphoenolpyruvate + H2O</text>
        <dbReference type="Rhea" id="RHEA:10164"/>
        <dbReference type="ChEBI" id="CHEBI:15377"/>
        <dbReference type="ChEBI" id="CHEBI:58289"/>
        <dbReference type="ChEBI" id="CHEBI:58702"/>
        <dbReference type="EC" id="4.2.1.11"/>
    </reaction>
</comment>
<feature type="binding site" evidence="10">
    <location>
        <position position="388"/>
    </location>
    <ligand>
        <name>(2R)-2-phosphoglycerate</name>
        <dbReference type="ChEBI" id="CHEBI:58289"/>
    </ligand>
</feature>